<reference evidence="7" key="3">
    <citation type="submission" date="2023-06" db="EMBL/GenBank/DDBJ databases">
        <authorList>
            <person name="Lucena T."/>
            <person name="Sun Q."/>
        </authorList>
    </citation>
    <scope>NUCLEOTIDE SEQUENCE</scope>
    <source>
        <strain evidence="7">CECT 8482</strain>
    </source>
</reference>
<dbReference type="PANTHER" id="PTHR30579">
    <property type="entry name" value="TRANSCRIPTIONAL REGULATOR"/>
    <property type="match status" value="1"/>
</dbReference>
<keyword evidence="3" id="KW-0238">DNA-binding</keyword>
<dbReference type="EMBL" id="JAUFRC010000003">
    <property type="protein sequence ID" value="MDN3713882.1"/>
    <property type="molecule type" value="Genomic_DNA"/>
</dbReference>
<dbReference type="Proteomes" id="UP001243846">
    <property type="component" value="Unassembled WGS sequence"/>
</dbReference>
<evidence type="ECO:0000259" key="5">
    <source>
        <dbReference type="PROSITE" id="PS50931"/>
    </source>
</evidence>
<proteinExistence type="inferred from homology"/>
<dbReference type="InterPro" id="IPR005119">
    <property type="entry name" value="LysR_subst-bd"/>
</dbReference>
<dbReference type="SUPFAM" id="SSF46785">
    <property type="entry name" value="Winged helix' DNA-binding domain"/>
    <property type="match status" value="1"/>
</dbReference>
<dbReference type="InterPro" id="IPR036388">
    <property type="entry name" value="WH-like_DNA-bd_sf"/>
</dbReference>
<comment type="caution">
    <text evidence="7">The sequence shown here is derived from an EMBL/GenBank/DDBJ whole genome shotgun (WGS) entry which is preliminary data.</text>
</comment>
<dbReference type="PRINTS" id="PR00039">
    <property type="entry name" value="HTHLYSR"/>
</dbReference>
<keyword evidence="8" id="KW-1185">Reference proteome</keyword>
<protein>
    <submittedName>
        <fullName evidence="7">LysR family transcriptional regulator</fullName>
    </submittedName>
</protein>
<sequence>MLDPRLLRAFVTICDAGGFTRAAELLNMTQSTISQQLGRLEEAVGRSLIDRSARPIRPTTAGERLLGHARRILALQTEAETLLRDPVGSAAIRIGVPEDIAGAEMARVFKAFSATHRQFRLDVTAGLSRDLMQRYRSGEFDIVVVKERAAEADSRASFPEPLGWFESAEAPPVHADPVPLVAFPPGGLYREAMFAAIERENRRWYVAFSGSSLKSVEVAVAAGLGLSLLPLHAVGLAGLRPSPAFAPEPSMTLSLYAWENAGAIADLAAEMIGLLAQRARGRSGS</sequence>
<keyword evidence="4" id="KW-0804">Transcription</keyword>
<feature type="domain" description="HTH lysR-type" evidence="5">
    <location>
        <begin position="2"/>
        <end position="59"/>
    </location>
</feature>
<comment type="similarity">
    <text evidence="1">Belongs to the LysR transcriptional regulatory family.</text>
</comment>
<evidence type="ECO:0000313" key="6">
    <source>
        <dbReference type="EMBL" id="MDN3713882.1"/>
    </source>
</evidence>
<keyword evidence="2" id="KW-0805">Transcription regulation</keyword>
<dbReference type="InterPro" id="IPR036390">
    <property type="entry name" value="WH_DNA-bd_sf"/>
</dbReference>
<gene>
    <name evidence="6" type="ORF">QWZ10_22730</name>
    <name evidence="7" type="ORF">QWZ10_24595</name>
</gene>
<dbReference type="PANTHER" id="PTHR30579:SF7">
    <property type="entry name" value="HTH-TYPE TRANSCRIPTIONAL REGULATOR LRHA-RELATED"/>
    <property type="match status" value="1"/>
</dbReference>
<evidence type="ECO:0000256" key="3">
    <source>
        <dbReference type="ARBA" id="ARBA00023125"/>
    </source>
</evidence>
<dbReference type="InterPro" id="IPR050176">
    <property type="entry name" value="LTTR"/>
</dbReference>
<organism evidence="7 8">
    <name type="scientific">Paracoccus cavernae</name>
    <dbReference type="NCBI Taxonomy" id="1571207"/>
    <lineage>
        <taxon>Bacteria</taxon>
        <taxon>Pseudomonadati</taxon>
        <taxon>Pseudomonadota</taxon>
        <taxon>Alphaproteobacteria</taxon>
        <taxon>Rhodobacterales</taxon>
        <taxon>Paracoccaceae</taxon>
        <taxon>Paracoccus</taxon>
    </lineage>
</organism>
<dbReference type="Pfam" id="PF00126">
    <property type="entry name" value="HTH_1"/>
    <property type="match status" value="1"/>
</dbReference>
<reference evidence="8" key="2">
    <citation type="journal article" date="2019" name="Int. J. Syst. Evol. Microbiol.">
        <title>The Global Catalogue of Microorganisms (GCM) 10K type strain sequencing project: providing services to taxonomists for standard genome sequencing and annotation.</title>
        <authorList>
            <consortium name="The Broad Institute Genomics Platform"/>
            <consortium name="The Broad Institute Genome Sequencing Center for Infectious Disease"/>
            <person name="Wu L."/>
            <person name="Ma J."/>
        </authorList>
    </citation>
    <scope>NUCLEOTIDE SEQUENCE [LARGE SCALE GENOMIC DNA]</scope>
    <source>
        <strain evidence="8">CECT 8482</strain>
    </source>
</reference>
<evidence type="ECO:0000256" key="1">
    <source>
        <dbReference type="ARBA" id="ARBA00009437"/>
    </source>
</evidence>
<evidence type="ECO:0000313" key="7">
    <source>
        <dbReference type="EMBL" id="MDN3714181.1"/>
    </source>
</evidence>
<evidence type="ECO:0000256" key="4">
    <source>
        <dbReference type="ARBA" id="ARBA00023163"/>
    </source>
</evidence>
<dbReference type="Pfam" id="PF03466">
    <property type="entry name" value="LysR_substrate"/>
    <property type="match status" value="1"/>
</dbReference>
<dbReference type="RefSeq" id="WP_377687918.1">
    <property type="nucleotide sequence ID" value="NZ_JBHMDZ010000047.1"/>
</dbReference>
<dbReference type="PROSITE" id="PS50931">
    <property type="entry name" value="HTH_LYSR"/>
    <property type="match status" value="1"/>
</dbReference>
<dbReference type="SUPFAM" id="SSF53850">
    <property type="entry name" value="Periplasmic binding protein-like II"/>
    <property type="match status" value="1"/>
</dbReference>
<name>A0ABT8DD60_9RHOB</name>
<reference evidence="7" key="1">
    <citation type="journal article" date="2014" name="Int. J. Syst. Evol. Microbiol.">
        <title>Complete genome of a new Firmicutes species belonging to the dominant human colonic microbiota ('Ruminococcus bicirculans') reveals two chromosomes and a selective capacity to utilize plant glucans.</title>
        <authorList>
            <consortium name="NISC Comparative Sequencing Program"/>
            <person name="Wegmann U."/>
            <person name="Louis P."/>
            <person name="Goesmann A."/>
            <person name="Henrissat B."/>
            <person name="Duncan S.H."/>
            <person name="Flint H.J."/>
        </authorList>
    </citation>
    <scope>NUCLEOTIDE SEQUENCE</scope>
    <source>
        <strain evidence="7">CECT 8482</strain>
    </source>
</reference>
<evidence type="ECO:0000256" key="2">
    <source>
        <dbReference type="ARBA" id="ARBA00023015"/>
    </source>
</evidence>
<dbReference type="Gene3D" id="3.40.190.10">
    <property type="entry name" value="Periplasmic binding protein-like II"/>
    <property type="match status" value="2"/>
</dbReference>
<dbReference type="InterPro" id="IPR000847">
    <property type="entry name" value="LysR_HTH_N"/>
</dbReference>
<evidence type="ECO:0000313" key="8">
    <source>
        <dbReference type="Proteomes" id="UP001243846"/>
    </source>
</evidence>
<dbReference type="EMBL" id="JAUFRC010000003">
    <property type="protein sequence ID" value="MDN3714181.1"/>
    <property type="molecule type" value="Genomic_DNA"/>
</dbReference>
<accession>A0ABT8DD60</accession>
<dbReference type="Gene3D" id="1.10.10.10">
    <property type="entry name" value="Winged helix-like DNA-binding domain superfamily/Winged helix DNA-binding domain"/>
    <property type="match status" value="1"/>
</dbReference>